<comment type="caution">
    <text evidence="1">The sequence shown here is derived from an EMBL/GenBank/DDBJ whole genome shotgun (WGS) entry which is preliminary data.</text>
</comment>
<name>A0ACA9KUW1_9GLOM</name>
<protein>
    <submittedName>
        <fullName evidence="1">33746_t:CDS:1</fullName>
    </submittedName>
</protein>
<proteinExistence type="predicted"/>
<sequence length="100" mass="11761">MTNTYCFKQDTDISYGKYFEYILVEKWSLPHFSHSMKNLVSLNFIWIISYKESETAEDEDELETAKDEAEPKINRVISEPEIARMISKIARVIPEPKIAR</sequence>
<dbReference type="EMBL" id="CAJVQC010001246">
    <property type="protein sequence ID" value="CAG8490576.1"/>
    <property type="molecule type" value="Genomic_DNA"/>
</dbReference>
<dbReference type="Proteomes" id="UP000789920">
    <property type="component" value="Unassembled WGS sequence"/>
</dbReference>
<evidence type="ECO:0000313" key="2">
    <source>
        <dbReference type="Proteomes" id="UP000789920"/>
    </source>
</evidence>
<reference evidence="1" key="1">
    <citation type="submission" date="2021-06" db="EMBL/GenBank/DDBJ databases">
        <authorList>
            <person name="Kallberg Y."/>
            <person name="Tangrot J."/>
            <person name="Rosling A."/>
        </authorList>
    </citation>
    <scope>NUCLEOTIDE SEQUENCE</scope>
    <source>
        <strain evidence="1">MA461A</strain>
    </source>
</reference>
<feature type="non-terminal residue" evidence="1">
    <location>
        <position position="100"/>
    </location>
</feature>
<accession>A0ACA9KUW1</accession>
<gene>
    <name evidence="1" type="ORF">RPERSI_LOCUS1370</name>
</gene>
<organism evidence="1 2">
    <name type="scientific">Racocetra persica</name>
    <dbReference type="NCBI Taxonomy" id="160502"/>
    <lineage>
        <taxon>Eukaryota</taxon>
        <taxon>Fungi</taxon>
        <taxon>Fungi incertae sedis</taxon>
        <taxon>Mucoromycota</taxon>
        <taxon>Glomeromycotina</taxon>
        <taxon>Glomeromycetes</taxon>
        <taxon>Diversisporales</taxon>
        <taxon>Gigasporaceae</taxon>
        <taxon>Racocetra</taxon>
    </lineage>
</organism>
<keyword evidence="2" id="KW-1185">Reference proteome</keyword>
<evidence type="ECO:0000313" key="1">
    <source>
        <dbReference type="EMBL" id="CAG8490576.1"/>
    </source>
</evidence>